<feature type="compositionally biased region" description="Basic and acidic residues" evidence="1">
    <location>
        <begin position="216"/>
        <end position="228"/>
    </location>
</feature>
<dbReference type="Proteomes" id="UP001152523">
    <property type="component" value="Unassembled WGS sequence"/>
</dbReference>
<dbReference type="EMBL" id="CAMAPF010000008">
    <property type="protein sequence ID" value="CAH9058281.1"/>
    <property type="molecule type" value="Genomic_DNA"/>
</dbReference>
<evidence type="ECO:0000256" key="1">
    <source>
        <dbReference type="SAM" id="MobiDB-lite"/>
    </source>
</evidence>
<evidence type="ECO:0000259" key="3">
    <source>
        <dbReference type="PROSITE" id="PS50021"/>
    </source>
</evidence>
<keyword evidence="2" id="KW-0812">Transmembrane</keyword>
<dbReference type="InterPro" id="IPR036872">
    <property type="entry name" value="CH_dom_sf"/>
</dbReference>
<protein>
    <recommendedName>
        <fullName evidence="3">Calponin-homology (CH) domain-containing protein</fullName>
    </recommendedName>
</protein>
<proteinExistence type="predicted"/>
<dbReference type="PANTHER" id="PTHR46756:SF18">
    <property type="entry name" value="GAS2-LIKE PROTEIN PICKLED EGGS"/>
    <property type="match status" value="1"/>
</dbReference>
<evidence type="ECO:0000313" key="5">
    <source>
        <dbReference type="Proteomes" id="UP001152523"/>
    </source>
</evidence>
<dbReference type="GO" id="GO:0005884">
    <property type="term" value="C:actin filament"/>
    <property type="evidence" value="ECO:0007669"/>
    <property type="project" value="TreeGrafter"/>
</dbReference>
<feature type="region of interest" description="Disordered" evidence="1">
    <location>
        <begin position="216"/>
        <end position="238"/>
    </location>
</feature>
<keyword evidence="2" id="KW-0472">Membrane</keyword>
<feature type="region of interest" description="Disordered" evidence="1">
    <location>
        <begin position="515"/>
        <end position="538"/>
    </location>
</feature>
<evidence type="ECO:0000256" key="2">
    <source>
        <dbReference type="SAM" id="Phobius"/>
    </source>
</evidence>
<comment type="caution">
    <text evidence="4">The sequence shown here is derived from an EMBL/GenBank/DDBJ whole genome shotgun (WGS) entry which is preliminary data.</text>
</comment>
<feature type="transmembrane region" description="Helical" evidence="2">
    <location>
        <begin position="489"/>
        <end position="508"/>
    </location>
</feature>
<feature type="region of interest" description="Disordered" evidence="1">
    <location>
        <begin position="431"/>
        <end position="483"/>
    </location>
</feature>
<feature type="domain" description="Calponin-homology (CH)" evidence="3">
    <location>
        <begin position="25"/>
        <end position="145"/>
    </location>
</feature>
<dbReference type="PROSITE" id="PS50021">
    <property type="entry name" value="CH"/>
    <property type="match status" value="1"/>
</dbReference>
<dbReference type="AlphaFoldDB" id="A0AAV0C4S3"/>
<gene>
    <name evidence="4" type="ORF">CEPIT_LOCUS1215</name>
</gene>
<dbReference type="GO" id="GO:0051764">
    <property type="term" value="P:actin crosslink formation"/>
    <property type="evidence" value="ECO:0007669"/>
    <property type="project" value="TreeGrafter"/>
</dbReference>
<keyword evidence="2" id="KW-1133">Transmembrane helix</keyword>
<feature type="compositionally biased region" description="Basic and acidic residues" evidence="1">
    <location>
        <begin position="466"/>
        <end position="483"/>
    </location>
</feature>
<dbReference type="Gene3D" id="1.10.418.10">
    <property type="entry name" value="Calponin-like domain"/>
    <property type="match status" value="1"/>
</dbReference>
<dbReference type="CDD" id="cd00014">
    <property type="entry name" value="CH_SF"/>
    <property type="match status" value="1"/>
</dbReference>
<dbReference type="GO" id="GO:0008093">
    <property type="term" value="F:cytoskeletal anchor activity"/>
    <property type="evidence" value="ECO:0007669"/>
    <property type="project" value="TreeGrafter"/>
</dbReference>
<dbReference type="GO" id="GO:0051015">
    <property type="term" value="F:actin filament binding"/>
    <property type="evidence" value="ECO:0007669"/>
    <property type="project" value="TreeGrafter"/>
</dbReference>
<sequence>MGRREVAAGSASISAESSFRKLDDVFLQTQTRIWLSEVLNVSLLNEELPISDLLSDGEILYEVSKVIWDMLLAKTPELRHIKYKPLHSQKSSGRFRPYSNVDSFLKICKILGLNSIDLLSPSDVVERRNARKVCICIRTVSKKARSKHLKVPDFDMVTYTVSMPKDMVGCIRRSWETSQHSVSSSSSYCSYKDHQRRKVREYDSWSEESDEAESKYNGKHHWISDRDNSPGAESRTKQRMFHSHKVNFDRVDCSPGSYASVQDSNFENEEGNYISDYLAFSDSVICGTDGNGPVLLEGEDNNIFNFFTGKDSCWSKTGQRVLDSDDTDDLEVSSTASMSSLLGRVLNLEYDDRFDLDGSLNGESHNEMLDNGVVTKYETYHKSGKVYSVDLEERCLSGFQSREMDSNNQNLAIPSISCEAVAKKLPHSLSAVKESKDDSSVPPPCTEFPNEVDGKLRDTGLVAENVSREEEDKRDDDGVSNEKVRPMPFLLHTVAGGTAIFGFMFLLLHHLRRRGDEKSDANRKPPPNKKFVGRDISYKNGRSEISKERIYPAEKLKFKN</sequence>
<organism evidence="4 5">
    <name type="scientific">Cuscuta epithymum</name>
    <dbReference type="NCBI Taxonomy" id="186058"/>
    <lineage>
        <taxon>Eukaryota</taxon>
        <taxon>Viridiplantae</taxon>
        <taxon>Streptophyta</taxon>
        <taxon>Embryophyta</taxon>
        <taxon>Tracheophyta</taxon>
        <taxon>Spermatophyta</taxon>
        <taxon>Magnoliopsida</taxon>
        <taxon>eudicotyledons</taxon>
        <taxon>Gunneridae</taxon>
        <taxon>Pentapetalae</taxon>
        <taxon>asterids</taxon>
        <taxon>lamiids</taxon>
        <taxon>Solanales</taxon>
        <taxon>Convolvulaceae</taxon>
        <taxon>Cuscuteae</taxon>
        <taxon>Cuscuta</taxon>
        <taxon>Cuscuta subgen. Cuscuta</taxon>
    </lineage>
</organism>
<accession>A0AAV0C4S3</accession>
<name>A0AAV0C4S3_9ASTE</name>
<keyword evidence="5" id="KW-1185">Reference proteome</keyword>
<reference evidence="4" key="1">
    <citation type="submission" date="2022-07" db="EMBL/GenBank/DDBJ databases">
        <authorList>
            <person name="Macas J."/>
            <person name="Novak P."/>
            <person name="Neumann P."/>
        </authorList>
    </citation>
    <scope>NUCLEOTIDE SEQUENCE</scope>
</reference>
<dbReference type="InterPro" id="IPR001715">
    <property type="entry name" value="CH_dom"/>
</dbReference>
<dbReference type="PANTHER" id="PTHR46756">
    <property type="entry name" value="TRANSGELIN"/>
    <property type="match status" value="1"/>
</dbReference>
<evidence type="ECO:0000313" key="4">
    <source>
        <dbReference type="EMBL" id="CAH9058281.1"/>
    </source>
</evidence>
<dbReference type="SUPFAM" id="SSF47576">
    <property type="entry name" value="Calponin-homology domain, CH-domain"/>
    <property type="match status" value="1"/>
</dbReference>